<dbReference type="Pfam" id="PF00207">
    <property type="entry name" value="A2M"/>
    <property type="match status" value="1"/>
</dbReference>
<dbReference type="Pfam" id="PF01835">
    <property type="entry name" value="MG2"/>
    <property type="match status" value="1"/>
</dbReference>
<name>A0AAW4NRR7_9BACT</name>
<dbReference type="Proteomes" id="UP001196873">
    <property type="component" value="Unassembled WGS sequence"/>
</dbReference>
<dbReference type="PANTHER" id="PTHR40094">
    <property type="entry name" value="ALPHA-2-MACROGLOBULIN HOMOLOG"/>
    <property type="match status" value="1"/>
</dbReference>
<reference evidence="3" key="1">
    <citation type="submission" date="2021-07" db="EMBL/GenBank/DDBJ databases">
        <title>Genomic diversity and antimicrobial resistance of Prevotella spp. isolated from chronic lung disease airways.</title>
        <authorList>
            <person name="Webb K.A."/>
            <person name="Olagoke O.S."/>
            <person name="Baird T."/>
            <person name="Neill J."/>
            <person name="Pham A."/>
            <person name="Wells T.J."/>
            <person name="Ramsay K.A."/>
            <person name="Bell S.C."/>
            <person name="Sarovich D.S."/>
            <person name="Price E.P."/>
        </authorList>
    </citation>
    <scope>NUCLEOTIDE SEQUENCE</scope>
    <source>
        <strain evidence="3">SCHI0047.S.3</strain>
    </source>
</reference>
<dbReference type="GO" id="GO:0004866">
    <property type="term" value="F:endopeptidase inhibitor activity"/>
    <property type="evidence" value="ECO:0007669"/>
    <property type="project" value="InterPro"/>
</dbReference>
<dbReference type="EMBL" id="JAHXRF010000001">
    <property type="protein sequence ID" value="MBW4864483.1"/>
    <property type="molecule type" value="Genomic_DNA"/>
</dbReference>
<organism evidence="3 4">
    <name type="scientific">Segatella salivae</name>
    <dbReference type="NCBI Taxonomy" id="228604"/>
    <lineage>
        <taxon>Bacteria</taxon>
        <taxon>Pseudomonadati</taxon>
        <taxon>Bacteroidota</taxon>
        <taxon>Bacteroidia</taxon>
        <taxon>Bacteroidales</taxon>
        <taxon>Prevotellaceae</taxon>
        <taxon>Segatella</taxon>
    </lineage>
</organism>
<comment type="caution">
    <text evidence="3">The sequence shown here is derived from an EMBL/GenBank/DDBJ whole genome shotgun (WGS) entry which is preliminary data.</text>
</comment>
<evidence type="ECO:0000313" key="4">
    <source>
        <dbReference type="Proteomes" id="UP001196873"/>
    </source>
</evidence>
<dbReference type="Pfam" id="PF17973">
    <property type="entry name" value="bMG10"/>
    <property type="match status" value="1"/>
</dbReference>
<comment type="similarity">
    <text evidence="1">Belongs to the protease inhibitor I39 (alpha-2-macroglobulin) family. Bacterial alpha-2-macroglobulin subfamily.</text>
</comment>
<feature type="domain" description="Alpha-2-macroglobulin" evidence="2">
    <location>
        <begin position="1097"/>
        <end position="1187"/>
    </location>
</feature>
<accession>A0AAW4NRR7</accession>
<dbReference type="RefSeq" id="WP_219426062.1">
    <property type="nucleotide sequence ID" value="NZ_JAHXQY010000012.1"/>
</dbReference>
<dbReference type="InterPro" id="IPR001599">
    <property type="entry name" value="Macroglobln_a2"/>
</dbReference>
<gene>
    <name evidence="3" type="ORF">KZY68_00275</name>
</gene>
<protein>
    <submittedName>
        <fullName evidence="3">Alpha-2-macroglobulin</fullName>
    </submittedName>
</protein>
<dbReference type="InterPro" id="IPR041246">
    <property type="entry name" value="Bact_MG10"/>
</dbReference>
<evidence type="ECO:0000259" key="2">
    <source>
        <dbReference type="SMART" id="SM01360"/>
    </source>
</evidence>
<dbReference type="PANTHER" id="PTHR40094:SF1">
    <property type="entry name" value="UBIQUITIN DOMAIN-CONTAINING PROTEIN"/>
    <property type="match status" value="1"/>
</dbReference>
<dbReference type="SMART" id="SM01360">
    <property type="entry name" value="A2M"/>
    <property type="match status" value="1"/>
</dbReference>
<evidence type="ECO:0000313" key="3">
    <source>
        <dbReference type="EMBL" id="MBW4864483.1"/>
    </source>
</evidence>
<proteinExistence type="inferred from homology"/>
<evidence type="ECO:0000256" key="1">
    <source>
        <dbReference type="ARBA" id="ARBA00010556"/>
    </source>
</evidence>
<dbReference type="InterPro" id="IPR002890">
    <property type="entry name" value="MG2"/>
</dbReference>
<sequence length="1788" mass="203576">MKKVIFVLVLFFTLPIVTLADSYSSLWKRYEQLQKKNQPRSALNVLKEIITKAREGKSYGNLIKSELEQLATLQDLSGDSLQPQLERLRVVAEKTKKSEPVVYAIYNNVLGRLYQSHFVYNADSMVVCKRFFERSMQDPALLAAVKVDKYTPLMVTGIDSRIFNDDLLHVLGIVAGDYHTLYQWYSSHNNRSAACYCAFKLLEEQHKSSRNEMKHSKYLQRLDSLISCYQDLPIAGELAIARYEFMDQANDVTAVEKMNYLNYALSKWGNWPRMNILRNAQSRLTLPSFIADFGPSVQLPNKEIIVRIRQLTNIQSLTMTVTRLNVRECVLPNQNGTYDFDKLGKLLLAPTAVSLTHRYVGLPAYQVSSDSMRIAPLQKGVYLIEFSTDNKEITPKRALLHISDIYLLQEQLPEEKSKLIVLSATTGKPIPNAKINVQYRIPKSKEPKYTTTLLTDKQGEVTFKQVKDAYSIYYQAYTSDDKFCLSTSPGSYYSAGDEYTKEDEDDFIENHIQLYTDRSLYRPGQQVKVSLINYKTDSRTKKAAVNVADSVTLVLNDVDDNEIATKKVVTDEFGTASTTFDLPKSCKTGEFSIEANEDDEIAFHVEEYKRPTFTVDFTPYKKAYQNGDTIHIEGKAKSYVGAPVQHAKVVYTVTRRPLWTWWRATNESQMTLGSDTIKTDESGQFRVPVKLIMPETNNNLPRYYFIEVNATVTDGAGESHEAITTLLLSNRSSYFNCQIPERIERDSMLHFTFEYKNLQSENIAGKVNYKIDNTTYQANTNEPIALNLQKFKTGVHLLEAICNEDTLHRSFTVFSLKDKKPAAEMKDWFYVSGKSFKEDGKPIYVQLGSSLKDVKVYYTILSGSKILENGSFVINDELRTRTFKYKEEYHDGIRLAYAWVKDGELFVHNVNIQRPIPVLKLNTKWITFRDKLTPGQQETWTLQITDKDGKPARSQLMATMYDMSLDDIYGHRWNLFVDFSWSLPYFQWSGNRFSTQSLYGEMPLKQLYVRPFDFTHYVLNDGIRPAVMIRGAVSGVKKCLTASSYTVYDSAESSLFGSRSPELQEVVTLGYSASKTRTEAPKPKQEQVPLRKNFNETAFFFPALQTDNKGNVSIKFTLPESVTTWRFMGLAHDKHMNNALVEAITVAKKSVMIMPNMPRFIRMGDESVLSNRIVNTTNVAQTAQVEMQILDPKTEKQLLSSSKKITLAANSTSNCDFTFVPSQLRSMGYDPDAVVCRMTVNGESFSDGEQHLLPILSDKEHIVATLAFSQYEPGTETIAVDKLFPVKKNDNKLKVTYTNNPAWMMVEALPTIAHASTKDAIGLAAKYYANTLSAHLMQIAGQNDSLSVMNAYKEESLFALRQLQLADGSFAWWPGMRGSFYVTVAVTEMLQRLNMMLGEQTSTKKLLTNSMKFMAGEVSKHVEVLKHLEAKKYDNLLPSEADMQYLYICAMRKEGLNHPDNKYLLGLVEKRPALFTIYGKAMMSVILARNGNEKLAKEHLESLKQYTVYTDEMGRYFDTKSASYSWFDYRIPTEVAAIEAIKMVTPEDKKTVSEMQRWLLQSKRTQSWDTPINAVNAIYAFMQGQTKESLTNYGANTVLKLNGTELKTKDTSVGRAMVEAEKTGKRFGVLTAEKTSNNISWGAVYAEYDQDIKDVSQQSTQLSVTRQLIDADGKVVTTDKFKVGDKLRVRITLKADRDYDFVEVVDKRSACLEPVDQMSGFNWQYYYSPGDYTTNYYFDCLSKGTHVIETEYYIDREGAYMSGICTARCTYSPEFSGRDKAIKLNNEK</sequence>
<dbReference type="InterPro" id="IPR051802">
    <property type="entry name" value="YfhM-like"/>
</dbReference>